<evidence type="ECO:0000313" key="5">
    <source>
        <dbReference type="EMBL" id="WOB08393.1"/>
    </source>
</evidence>
<keyword evidence="6" id="KW-1185">Reference proteome</keyword>
<dbReference type="RefSeq" id="WP_316701132.1">
    <property type="nucleotide sequence ID" value="NZ_CP136336.1"/>
</dbReference>
<dbReference type="PANTHER" id="PTHR38603">
    <property type="entry name" value="CHAPERONE NAPD"/>
    <property type="match status" value="1"/>
</dbReference>
<evidence type="ECO:0000256" key="1">
    <source>
        <dbReference type="ARBA" id="ARBA00004496"/>
    </source>
</evidence>
<evidence type="ECO:0000313" key="6">
    <source>
        <dbReference type="Proteomes" id="UP001303946"/>
    </source>
</evidence>
<dbReference type="HAMAP" id="MF_02200">
    <property type="entry name" value="NapD"/>
    <property type="match status" value="1"/>
</dbReference>
<dbReference type="Pfam" id="PF03927">
    <property type="entry name" value="NapD"/>
    <property type="match status" value="1"/>
</dbReference>
<evidence type="ECO:0000256" key="3">
    <source>
        <dbReference type="ARBA" id="ARBA00023186"/>
    </source>
</evidence>
<reference evidence="5 6" key="1">
    <citation type="submission" date="2023-10" db="EMBL/GenBank/DDBJ databases">
        <title>Bacteria for the degradation of biodegradable plastic PBAT(Polybutylene adipate terephthalate).</title>
        <authorList>
            <person name="Weon H.-Y."/>
            <person name="Yeon J."/>
        </authorList>
    </citation>
    <scope>NUCLEOTIDE SEQUENCE [LARGE SCALE GENOMIC DNA]</scope>
    <source>
        <strain evidence="5 6">SBD 7-3</strain>
    </source>
</reference>
<proteinExistence type="inferred from homology"/>
<dbReference type="InterPro" id="IPR005623">
    <property type="entry name" value="Chaperone_NapD_NO3_reduct"/>
</dbReference>
<comment type="function">
    <text evidence="4">Chaperone for NapA, the catalytic subunit of the periplasmic nitrate reductase. It binds directly and specifically to the twin-arginine signal peptide of NapA, preventing premature interaction with the Tat translocase and premature export.</text>
</comment>
<protein>
    <recommendedName>
        <fullName evidence="4">Chaperone NapD</fullName>
    </recommendedName>
    <alternativeName>
        <fullName evidence="4">NapA signal peptide-binding chaperone NapD</fullName>
    </alternativeName>
</protein>
<dbReference type="Proteomes" id="UP001303946">
    <property type="component" value="Chromosome"/>
</dbReference>
<comment type="subcellular location">
    <subcellularLocation>
        <location evidence="1 4">Cytoplasm</location>
    </subcellularLocation>
</comment>
<keyword evidence="3 4" id="KW-0143">Chaperone</keyword>
<keyword evidence="2 4" id="KW-0963">Cytoplasm</keyword>
<sequence>MVAADPELHITSLVVHATAKRAPGIAAALDALPGAQVHAVTEGGKLVVTLETDTADEMLGQIGRIQRLPGVLSATVVYQAIDSLEAMNQLIEPNNEREGVPDGHRPS</sequence>
<evidence type="ECO:0000256" key="4">
    <source>
        <dbReference type="HAMAP-Rule" id="MF_02200"/>
    </source>
</evidence>
<dbReference type="EMBL" id="CP136336">
    <property type="protein sequence ID" value="WOB08393.1"/>
    <property type="molecule type" value="Genomic_DNA"/>
</dbReference>
<organism evidence="5 6">
    <name type="scientific">Piscinibacter gummiphilus</name>
    <dbReference type="NCBI Taxonomy" id="946333"/>
    <lineage>
        <taxon>Bacteria</taxon>
        <taxon>Pseudomonadati</taxon>
        <taxon>Pseudomonadota</taxon>
        <taxon>Betaproteobacteria</taxon>
        <taxon>Burkholderiales</taxon>
        <taxon>Sphaerotilaceae</taxon>
        <taxon>Piscinibacter</taxon>
    </lineage>
</organism>
<dbReference type="Gene3D" id="3.30.70.920">
    <property type="match status" value="1"/>
</dbReference>
<gene>
    <name evidence="4" type="primary">napD</name>
    <name evidence="5" type="ORF">RXV79_26270</name>
</gene>
<accession>A0ABZ0CU35</accession>
<evidence type="ECO:0000256" key="2">
    <source>
        <dbReference type="ARBA" id="ARBA00022490"/>
    </source>
</evidence>
<comment type="subunit">
    <text evidence="4">Interacts with the cytoplasmic NapA precursor.</text>
</comment>
<dbReference type="PANTHER" id="PTHR38603:SF1">
    <property type="entry name" value="CHAPERONE NAPD"/>
    <property type="match status" value="1"/>
</dbReference>
<name>A0ABZ0CU35_9BURK</name>
<comment type="similarity">
    <text evidence="4">Belongs to the NapD family.</text>
</comment>